<name>A0A0S4IKS6_BODSA</name>
<sequence length="89" mass="9811">MCESMKCNNNKFKTESNETACAGLDPPKVASVLQCDWKNFPSGCVVPFFFFASFDLLSRPPAAPFPPPKTDVLPLALDLEKVNYHSATK</sequence>
<dbReference type="Proteomes" id="UP000051952">
    <property type="component" value="Unassembled WGS sequence"/>
</dbReference>
<gene>
    <name evidence="1" type="ORF">BSAL_51215</name>
</gene>
<evidence type="ECO:0000313" key="2">
    <source>
        <dbReference type="Proteomes" id="UP000051952"/>
    </source>
</evidence>
<dbReference type="VEuPathDB" id="TriTrypDB:BSAL_51215"/>
<keyword evidence="2" id="KW-1185">Reference proteome</keyword>
<accession>A0A0S4IKS6</accession>
<organism evidence="1 2">
    <name type="scientific">Bodo saltans</name>
    <name type="common">Flagellated protozoan</name>
    <dbReference type="NCBI Taxonomy" id="75058"/>
    <lineage>
        <taxon>Eukaryota</taxon>
        <taxon>Discoba</taxon>
        <taxon>Euglenozoa</taxon>
        <taxon>Kinetoplastea</taxon>
        <taxon>Metakinetoplastina</taxon>
        <taxon>Eubodonida</taxon>
        <taxon>Bodonidae</taxon>
        <taxon>Bodo</taxon>
    </lineage>
</organism>
<dbReference type="AlphaFoldDB" id="A0A0S4IKS6"/>
<dbReference type="EMBL" id="CYKH01000057">
    <property type="protein sequence ID" value="CUE66479.1"/>
    <property type="molecule type" value="Genomic_DNA"/>
</dbReference>
<proteinExistence type="predicted"/>
<protein>
    <submittedName>
        <fullName evidence="1">Uncharacterized protein</fullName>
    </submittedName>
</protein>
<reference evidence="2" key="1">
    <citation type="submission" date="2015-09" db="EMBL/GenBank/DDBJ databases">
        <authorList>
            <consortium name="Pathogen Informatics"/>
        </authorList>
    </citation>
    <scope>NUCLEOTIDE SEQUENCE [LARGE SCALE GENOMIC DNA]</scope>
    <source>
        <strain evidence="2">Lake Konstanz</strain>
    </source>
</reference>
<evidence type="ECO:0000313" key="1">
    <source>
        <dbReference type="EMBL" id="CUE66479.1"/>
    </source>
</evidence>